<reference evidence="1 2" key="1">
    <citation type="journal article" date="2021" name="BMC Biol.">
        <title>Horizontally acquired antibacterial genes associated with adaptive radiation of ladybird beetles.</title>
        <authorList>
            <person name="Li H.S."/>
            <person name="Tang X.F."/>
            <person name="Huang Y.H."/>
            <person name="Xu Z.Y."/>
            <person name="Chen M.L."/>
            <person name="Du X.Y."/>
            <person name="Qiu B.Y."/>
            <person name="Chen P.T."/>
            <person name="Zhang W."/>
            <person name="Slipinski A."/>
            <person name="Escalona H.E."/>
            <person name="Waterhouse R.M."/>
            <person name="Zwick A."/>
            <person name="Pang H."/>
        </authorList>
    </citation>
    <scope>NUCLEOTIDE SEQUENCE [LARGE SCALE GENOMIC DNA]</scope>
    <source>
        <strain evidence="1">SYSU2018</strain>
    </source>
</reference>
<protein>
    <submittedName>
        <fullName evidence="1">Uncharacterized protein</fullName>
    </submittedName>
</protein>
<keyword evidence="2" id="KW-1185">Reference proteome</keyword>
<feature type="non-terminal residue" evidence="1">
    <location>
        <position position="80"/>
    </location>
</feature>
<name>A0ABD2N0V6_9CUCU</name>
<gene>
    <name evidence="1" type="ORF">HHI36_022379</name>
</gene>
<dbReference type="AlphaFoldDB" id="A0ABD2N0V6"/>
<organism evidence="1 2">
    <name type="scientific">Cryptolaemus montrouzieri</name>
    <dbReference type="NCBI Taxonomy" id="559131"/>
    <lineage>
        <taxon>Eukaryota</taxon>
        <taxon>Metazoa</taxon>
        <taxon>Ecdysozoa</taxon>
        <taxon>Arthropoda</taxon>
        <taxon>Hexapoda</taxon>
        <taxon>Insecta</taxon>
        <taxon>Pterygota</taxon>
        <taxon>Neoptera</taxon>
        <taxon>Endopterygota</taxon>
        <taxon>Coleoptera</taxon>
        <taxon>Polyphaga</taxon>
        <taxon>Cucujiformia</taxon>
        <taxon>Coccinelloidea</taxon>
        <taxon>Coccinellidae</taxon>
        <taxon>Scymninae</taxon>
        <taxon>Scymnini</taxon>
        <taxon>Cryptolaemus</taxon>
    </lineage>
</organism>
<proteinExistence type="predicted"/>
<dbReference type="Proteomes" id="UP001516400">
    <property type="component" value="Unassembled WGS sequence"/>
</dbReference>
<comment type="caution">
    <text evidence="1">The sequence shown here is derived from an EMBL/GenBank/DDBJ whole genome shotgun (WGS) entry which is preliminary data.</text>
</comment>
<dbReference type="EMBL" id="JABFTP020000042">
    <property type="protein sequence ID" value="KAL3271909.1"/>
    <property type="molecule type" value="Genomic_DNA"/>
</dbReference>
<sequence length="80" mass="9527">MALNRYKLLEQKLERQQELRGADSKFMREYEYLNHMQLFHQSINNNRSKLNFLPHFVVIKENSTTSKHIVVFEATGKISS</sequence>
<evidence type="ECO:0000313" key="1">
    <source>
        <dbReference type="EMBL" id="KAL3271909.1"/>
    </source>
</evidence>
<evidence type="ECO:0000313" key="2">
    <source>
        <dbReference type="Proteomes" id="UP001516400"/>
    </source>
</evidence>
<accession>A0ABD2N0V6</accession>